<feature type="non-terminal residue" evidence="7">
    <location>
        <position position="381"/>
    </location>
</feature>
<dbReference type="PROSITE" id="PS50950">
    <property type="entry name" value="ZF_THAP"/>
    <property type="match status" value="1"/>
</dbReference>
<dbReference type="OrthoDB" id="6595763at2759"/>
<reference evidence="7 8" key="1">
    <citation type="submission" date="2019-08" db="EMBL/GenBank/DDBJ databases">
        <authorList>
            <person name="Alioto T."/>
            <person name="Alioto T."/>
            <person name="Gomez Garrido J."/>
        </authorList>
    </citation>
    <scope>NUCLEOTIDE SEQUENCE [LARGE SCALE GENOMIC DNA]</scope>
</reference>
<dbReference type="GO" id="GO:0008270">
    <property type="term" value="F:zinc ion binding"/>
    <property type="evidence" value="ECO:0007669"/>
    <property type="project" value="UniProtKB-KW"/>
</dbReference>
<protein>
    <submittedName>
        <fullName evidence="7">Zinc finger, C2CH-type</fullName>
    </submittedName>
</protein>
<evidence type="ECO:0000256" key="3">
    <source>
        <dbReference type="ARBA" id="ARBA00022833"/>
    </source>
</evidence>
<feature type="domain" description="THAP-type" evidence="6">
    <location>
        <begin position="1"/>
        <end position="94"/>
    </location>
</feature>
<dbReference type="Pfam" id="PF05485">
    <property type="entry name" value="THAP"/>
    <property type="match status" value="1"/>
</dbReference>
<evidence type="ECO:0000256" key="4">
    <source>
        <dbReference type="ARBA" id="ARBA00023125"/>
    </source>
</evidence>
<evidence type="ECO:0000313" key="7">
    <source>
        <dbReference type="EMBL" id="VVC31067.1"/>
    </source>
</evidence>
<dbReference type="InterPro" id="IPR052224">
    <property type="entry name" value="THAP_domain_protein"/>
</dbReference>
<evidence type="ECO:0000256" key="1">
    <source>
        <dbReference type="ARBA" id="ARBA00022723"/>
    </source>
</evidence>
<dbReference type="GO" id="GO:0003677">
    <property type="term" value="F:DNA binding"/>
    <property type="evidence" value="ECO:0007669"/>
    <property type="project" value="UniProtKB-UniRule"/>
</dbReference>
<dbReference type="AlphaFoldDB" id="A0A5E4MMK8"/>
<gene>
    <name evidence="7" type="ORF">CINCED_3A023800</name>
</gene>
<keyword evidence="4 5" id="KW-0238">DNA-binding</keyword>
<dbReference type="SMART" id="SM00692">
    <property type="entry name" value="DM3"/>
    <property type="match status" value="1"/>
</dbReference>
<dbReference type="SMART" id="SM00980">
    <property type="entry name" value="THAP"/>
    <property type="match status" value="1"/>
</dbReference>
<dbReference type="PANTHER" id="PTHR46927:SF3">
    <property type="entry name" value="THAP-TYPE DOMAIN-CONTAINING PROTEIN"/>
    <property type="match status" value="1"/>
</dbReference>
<keyword evidence="8" id="KW-1185">Reference proteome</keyword>
<keyword evidence="1" id="KW-0479">Metal-binding</keyword>
<evidence type="ECO:0000256" key="5">
    <source>
        <dbReference type="PROSITE-ProRule" id="PRU00309"/>
    </source>
</evidence>
<keyword evidence="2 5" id="KW-0863">Zinc-finger</keyword>
<organism evidence="7 8">
    <name type="scientific">Cinara cedri</name>
    <dbReference type="NCBI Taxonomy" id="506608"/>
    <lineage>
        <taxon>Eukaryota</taxon>
        <taxon>Metazoa</taxon>
        <taxon>Ecdysozoa</taxon>
        <taxon>Arthropoda</taxon>
        <taxon>Hexapoda</taxon>
        <taxon>Insecta</taxon>
        <taxon>Pterygota</taxon>
        <taxon>Neoptera</taxon>
        <taxon>Paraneoptera</taxon>
        <taxon>Hemiptera</taxon>
        <taxon>Sternorrhyncha</taxon>
        <taxon>Aphidomorpha</taxon>
        <taxon>Aphidoidea</taxon>
        <taxon>Aphididae</taxon>
        <taxon>Lachninae</taxon>
        <taxon>Cinara</taxon>
    </lineage>
</organism>
<dbReference type="SUPFAM" id="SSF57716">
    <property type="entry name" value="Glucocorticoid receptor-like (DNA-binding domain)"/>
    <property type="match status" value="1"/>
</dbReference>
<name>A0A5E4MMK8_9HEMI</name>
<dbReference type="Proteomes" id="UP000325440">
    <property type="component" value="Unassembled WGS sequence"/>
</dbReference>
<sequence length="381" mass="43601">MGKCCIVNCNSNYKNNNEKYVKFAAPKNVDLRKKWAMAISRKDYVITDNTYVCEKHFSEHDIIRFWQSGSESTLLVKIPYQKPKLRENAIPSIFPGPAYLFKQITRKSPTEQQNTFNNKNKYPANIFNDLAITKNENLYDKLNILATEVDHSSIIEKSISVAKTGEVTFGVLGKKIDPQKLNITPAITINDFLTNINKFEKINVCHGGPSLTNFPKAPFSLCVVNTLGRLQHWNCNLIVKEKVTSCIKCRRLDNMLRIIRLFPNYYENYWENQKPLFLDNKGLLSISIGAELLVENMGSLQKLKTMKSFPIPRPYRLFRLTIMGGDGKPLYRSRHAPFCALVPSPSRFRPRHCYPTADALKSKGYGKRGDKCPLFNKSGCR</sequence>
<dbReference type="InterPro" id="IPR006612">
    <property type="entry name" value="THAP_Znf"/>
</dbReference>
<dbReference type="EMBL" id="CABPRJ010000572">
    <property type="protein sequence ID" value="VVC31067.1"/>
    <property type="molecule type" value="Genomic_DNA"/>
</dbReference>
<keyword evidence="3" id="KW-0862">Zinc</keyword>
<evidence type="ECO:0000313" key="8">
    <source>
        <dbReference type="Proteomes" id="UP000325440"/>
    </source>
</evidence>
<evidence type="ECO:0000259" key="6">
    <source>
        <dbReference type="PROSITE" id="PS50950"/>
    </source>
</evidence>
<proteinExistence type="predicted"/>
<evidence type="ECO:0000256" key="2">
    <source>
        <dbReference type="ARBA" id="ARBA00022771"/>
    </source>
</evidence>
<dbReference type="InterPro" id="IPR038441">
    <property type="entry name" value="THAP_Znf_sf"/>
</dbReference>
<dbReference type="PANTHER" id="PTHR46927">
    <property type="entry name" value="AGAP005574-PA"/>
    <property type="match status" value="1"/>
</dbReference>
<dbReference type="Gene3D" id="6.20.210.20">
    <property type="entry name" value="THAP domain"/>
    <property type="match status" value="1"/>
</dbReference>
<accession>A0A5E4MMK8</accession>